<organism evidence="1 2">
    <name type="scientific">Batillaria attramentaria</name>
    <dbReference type="NCBI Taxonomy" id="370345"/>
    <lineage>
        <taxon>Eukaryota</taxon>
        <taxon>Metazoa</taxon>
        <taxon>Spiralia</taxon>
        <taxon>Lophotrochozoa</taxon>
        <taxon>Mollusca</taxon>
        <taxon>Gastropoda</taxon>
        <taxon>Caenogastropoda</taxon>
        <taxon>Sorbeoconcha</taxon>
        <taxon>Cerithioidea</taxon>
        <taxon>Batillariidae</taxon>
        <taxon>Batillaria</taxon>
    </lineage>
</organism>
<evidence type="ECO:0000313" key="1">
    <source>
        <dbReference type="EMBL" id="KAK7481273.1"/>
    </source>
</evidence>
<dbReference type="Proteomes" id="UP001519460">
    <property type="component" value="Unassembled WGS sequence"/>
</dbReference>
<sequence length="89" mass="9723">MNEEKRIGGDQMYTCAHNPMLSIFHEQVGCQKVTVMIGDLTGGISSDHPAVQGFDFLTGFPMLCLMSEGLKPNFSVYLVDAVTDAKPIQ</sequence>
<accession>A0ABD0K350</accession>
<name>A0ABD0K350_9CAEN</name>
<proteinExistence type="predicted"/>
<protein>
    <submittedName>
        <fullName evidence="1">Uncharacterized protein</fullName>
    </submittedName>
</protein>
<evidence type="ECO:0000313" key="2">
    <source>
        <dbReference type="Proteomes" id="UP001519460"/>
    </source>
</evidence>
<reference evidence="1 2" key="1">
    <citation type="journal article" date="2023" name="Sci. Data">
        <title>Genome assembly of the Korean intertidal mud-creeper Batillaria attramentaria.</title>
        <authorList>
            <person name="Patra A.K."/>
            <person name="Ho P.T."/>
            <person name="Jun S."/>
            <person name="Lee S.J."/>
            <person name="Kim Y."/>
            <person name="Won Y.J."/>
        </authorList>
    </citation>
    <scope>NUCLEOTIDE SEQUENCE [LARGE SCALE GENOMIC DNA]</scope>
    <source>
        <strain evidence="1">Wonlab-2016</strain>
    </source>
</reference>
<comment type="caution">
    <text evidence="1">The sequence shown here is derived from an EMBL/GenBank/DDBJ whole genome shotgun (WGS) entry which is preliminary data.</text>
</comment>
<dbReference type="AlphaFoldDB" id="A0ABD0K350"/>
<keyword evidence="2" id="KW-1185">Reference proteome</keyword>
<dbReference type="EMBL" id="JACVVK020000265">
    <property type="protein sequence ID" value="KAK7481273.1"/>
    <property type="molecule type" value="Genomic_DNA"/>
</dbReference>
<gene>
    <name evidence="1" type="ORF">BaRGS_00027533</name>
</gene>